<evidence type="ECO:0000256" key="13">
    <source>
        <dbReference type="PIRSR" id="PIRSR000606-50"/>
    </source>
</evidence>
<dbReference type="PROSITE" id="PS00107">
    <property type="entry name" value="PROTEIN_KINASE_ATP"/>
    <property type="match status" value="2"/>
</dbReference>
<evidence type="ECO:0000256" key="8">
    <source>
        <dbReference type="ARBA" id="ARBA00022741"/>
    </source>
</evidence>
<dbReference type="SMART" id="SM00220">
    <property type="entry name" value="S_TKc"/>
    <property type="match status" value="2"/>
</dbReference>
<accession>A0A3Q3WZ97</accession>
<comment type="similarity">
    <text evidence="2">Belongs to the protein kinase superfamily. AGC Ser/Thr protein kinase family. S6 kinase subfamily.</text>
</comment>
<keyword evidence="10 14" id="KW-0067">ATP-binding</keyword>
<evidence type="ECO:0000256" key="10">
    <source>
        <dbReference type="ARBA" id="ARBA00022840"/>
    </source>
</evidence>
<protein>
    <recommendedName>
        <fullName evidence="3">non-specific serine/threonine protein kinase</fullName>
        <ecNumber evidence="3">2.7.11.1</ecNumber>
    </recommendedName>
</protein>
<evidence type="ECO:0000313" key="19">
    <source>
        <dbReference type="Proteomes" id="UP000261620"/>
    </source>
</evidence>
<dbReference type="InterPro" id="IPR008271">
    <property type="entry name" value="Ser/Thr_kinase_AS"/>
</dbReference>
<dbReference type="EC" id="2.7.11.1" evidence="3"/>
<comment type="catalytic activity">
    <reaction evidence="12">
        <text>L-seryl-[protein] + ATP = O-phospho-L-seryl-[protein] + ADP + H(+)</text>
        <dbReference type="Rhea" id="RHEA:17989"/>
        <dbReference type="Rhea" id="RHEA-COMP:9863"/>
        <dbReference type="Rhea" id="RHEA-COMP:11604"/>
        <dbReference type="ChEBI" id="CHEBI:15378"/>
        <dbReference type="ChEBI" id="CHEBI:29999"/>
        <dbReference type="ChEBI" id="CHEBI:30616"/>
        <dbReference type="ChEBI" id="CHEBI:83421"/>
        <dbReference type="ChEBI" id="CHEBI:456216"/>
        <dbReference type="EC" id="2.7.11.1"/>
    </reaction>
</comment>
<evidence type="ECO:0000256" key="4">
    <source>
        <dbReference type="ARBA" id="ARBA00022527"/>
    </source>
</evidence>
<dbReference type="FunFam" id="1.10.510.10:FF:000010">
    <property type="entry name" value="Ribosomal protein S6 kinase"/>
    <property type="match status" value="1"/>
</dbReference>
<dbReference type="InterPro" id="IPR000719">
    <property type="entry name" value="Prot_kinase_dom"/>
</dbReference>
<evidence type="ECO:0000259" key="17">
    <source>
        <dbReference type="PROSITE" id="PS51285"/>
    </source>
</evidence>
<dbReference type="FunFam" id="3.30.200.20:FF:000013">
    <property type="entry name" value="Ribosomal protein S6 kinase"/>
    <property type="match status" value="1"/>
</dbReference>
<feature type="active site" description="Proton acceptor" evidence="13">
    <location>
        <position position="159"/>
    </location>
</feature>
<feature type="binding site" evidence="14">
    <location>
        <begin position="389"/>
        <end position="397"/>
    </location>
    <ligand>
        <name>ATP</name>
        <dbReference type="ChEBI" id="CHEBI:30616"/>
    </ligand>
</feature>
<evidence type="ECO:0000256" key="11">
    <source>
        <dbReference type="ARBA" id="ARBA00047899"/>
    </source>
</evidence>
<evidence type="ECO:0000256" key="1">
    <source>
        <dbReference type="ARBA" id="ARBA00001946"/>
    </source>
</evidence>
<reference evidence="18" key="1">
    <citation type="submission" date="2025-08" db="UniProtKB">
        <authorList>
            <consortium name="Ensembl"/>
        </authorList>
    </citation>
    <scope>IDENTIFICATION</scope>
</reference>
<feature type="domain" description="Protein kinase" evidence="16">
    <location>
        <begin position="34"/>
        <end position="293"/>
    </location>
</feature>
<dbReference type="AlphaFoldDB" id="A0A3Q3WZ97"/>
<dbReference type="GO" id="GO:0035556">
    <property type="term" value="P:intracellular signal transduction"/>
    <property type="evidence" value="ECO:0007669"/>
    <property type="project" value="InterPro"/>
</dbReference>
<dbReference type="InterPro" id="IPR000961">
    <property type="entry name" value="AGC-kinase_C"/>
</dbReference>
<dbReference type="PROSITE" id="PS51285">
    <property type="entry name" value="AGC_KINASE_CTER"/>
    <property type="match status" value="1"/>
</dbReference>
<dbReference type="GO" id="GO:0000287">
    <property type="term" value="F:magnesium ion binding"/>
    <property type="evidence" value="ECO:0007669"/>
    <property type="project" value="InterPro"/>
</dbReference>
<dbReference type="InterPro" id="IPR016239">
    <property type="entry name" value="Ribosomal_S6_kinase_II"/>
</dbReference>
<keyword evidence="9" id="KW-0418">Kinase</keyword>
<evidence type="ECO:0000259" key="16">
    <source>
        <dbReference type="PROSITE" id="PS50011"/>
    </source>
</evidence>
<dbReference type="FunFam" id="1.10.510.10:FF:000041">
    <property type="entry name" value="Ribosomal protein S6 kinase"/>
    <property type="match status" value="1"/>
</dbReference>
<evidence type="ECO:0000256" key="3">
    <source>
        <dbReference type="ARBA" id="ARBA00012513"/>
    </source>
</evidence>
<evidence type="ECO:0000256" key="2">
    <source>
        <dbReference type="ARBA" id="ARBA00009804"/>
    </source>
</evidence>
<dbReference type="GO" id="GO:0106310">
    <property type="term" value="F:protein serine kinase activity"/>
    <property type="evidence" value="ECO:0007669"/>
    <property type="project" value="RHEA"/>
</dbReference>
<dbReference type="GO" id="GO:0004674">
    <property type="term" value="F:protein serine/threonine kinase activity"/>
    <property type="evidence" value="ECO:0007669"/>
    <property type="project" value="UniProtKB-KW"/>
</dbReference>
<comment type="cofactor">
    <cofactor evidence="1">
        <name>Mg(2+)</name>
        <dbReference type="ChEBI" id="CHEBI:18420"/>
    </cofactor>
</comment>
<keyword evidence="7" id="KW-0677">Repeat</keyword>
<dbReference type="Gene3D" id="1.10.510.10">
    <property type="entry name" value="Transferase(Phosphotransferase) domain 1"/>
    <property type="match status" value="2"/>
</dbReference>
<evidence type="ECO:0000256" key="6">
    <source>
        <dbReference type="ARBA" id="ARBA00022679"/>
    </source>
</evidence>
<dbReference type="PROSITE" id="PS50011">
    <property type="entry name" value="PROTEIN_KINASE_DOM"/>
    <property type="match status" value="2"/>
</dbReference>
<feature type="domain" description="Protein kinase" evidence="16">
    <location>
        <begin position="341"/>
        <end position="610"/>
    </location>
</feature>
<comment type="catalytic activity">
    <reaction evidence="11">
        <text>L-threonyl-[protein] + ATP = O-phospho-L-threonyl-[protein] + ADP + H(+)</text>
        <dbReference type="Rhea" id="RHEA:46608"/>
        <dbReference type="Rhea" id="RHEA-COMP:11060"/>
        <dbReference type="Rhea" id="RHEA-COMP:11605"/>
        <dbReference type="ChEBI" id="CHEBI:15378"/>
        <dbReference type="ChEBI" id="CHEBI:30013"/>
        <dbReference type="ChEBI" id="CHEBI:30616"/>
        <dbReference type="ChEBI" id="CHEBI:61977"/>
        <dbReference type="ChEBI" id="CHEBI:456216"/>
        <dbReference type="EC" id="2.7.11.1"/>
    </reaction>
</comment>
<dbReference type="GO" id="GO:0005524">
    <property type="term" value="F:ATP binding"/>
    <property type="evidence" value="ECO:0007669"/>
    <property type="project" value="UniProtKB-UniRule"/>
</dbReference>
<feature type="domain" description="AGC-kinase C-terminal" evidence="17">
    <location>
        <begin position="294"/>
        <end position="363"/>
    </location>
</feature>
<reference evidence="18" key="2">
    <citation type="submission" date="2025-09" db="UniProtKB">
        <authorList>
            <consortium name="Ensembl"/>
        </authorList>
    </citation>
    <scope>IDENTIFICATION</scope>
</reference>
<dbReference type="PROSITE" id="PS00108">
    <property type="entry name" value="PROTEIN_KINASE_ST"/>
    <property type="match status" value="2"/>
</dbReference>
<evidence type="ECO:0000256" key="14">
    <source>
        <dbReference type="PIRSR" id="PIRSR000606-51"/>
    </source>
</evidence>
<feature type="binding site" evidence="14">
    <location>
        <begin position="40"/>
        <end position="48"/>
    </location>
    <ligand>
        <name>ATP</name>
        <dbReference type="ChEBI" id="CHEBI:30616"/>
    </ligand>
</feature>
<dbReference type="Ensembl" id="ENSMMOT00000021312.1">
    <property type="protein sequence ID" value="ENSMMOP00000020960.1"/>
    <property type="gene ID" value="ENSMMOG00000013122.1"/>
</dbReference>
<evidence type="ECO:0000256" key="12">
    <source>
        <dbReference type="ARBA" id="ARBA00048679"/>
    </source>
</evidence>
<dbReference type="Pfam" id="PF00069">
    <property type="entry name" value="Pkinase"/>
    <property type="match status" value="2"/>
</dbReference>
<name>A0A3Q3WZ97_MOLML</name>
<dbReference type="InterPro" id="IPR017892">
    <property type="entry name" value="Pkinase_C"/>
</dbReference>
<feature type="binding site" evidence="14 15">
    <location>
        <position position="412"/>
    </location>
    <ligand>
        <name>ATP</name>
        <dbReference type="ChEBI" id="CHEBI:30616"/>
    </ligand>
</feature>
<sequence length="686" mass="77221">MDTFISSADDVPIKEISITHHVKEGSEKADPRQFELRKVLGQGSFGKVFLVRKVTGPDAGQLYAMKVLKKATLKVRDRVRTKMERDILVEVNHPFIVKLHYAFQTEGKLYLILDFLRGGDLFTRLSKEVMFTEEDVKFYLAELALALDHLHGLGIIYRDLKPENILLDEEGHIKLTDFGLSKESIDHENKAYSFCGTVEYMAPEVVNRRGHTHSADWWSYGVLMFEMLTGTLPFQGKDRKETMTMILKAKLGMPQFLSSEAQSLLRNLFKRNPGNRLGAGPDGVEEIKRHQFFNTIDWNKLFRREIHPPFKPAAGRPDDTFYFDSEFTAKTPRDSPGVPPSANAHQLFRGFSFVAITEEDTQPLPNTIVQQLHRSTSQFSDTYEIKEDIGVGSYSICKRCISKGTGMEYAVKVYDDGRSVFLVTELMKGGELLDKILRQKFFSEREASAVLYTITKTVEYLHVQGVVHRDLKPSNILYVDESGNAESIRICDFGFAKQLRAENGLLMTPCYTANFVAPEVLKKQGYDAACDIWSLGVLLYTMLTGFTPFANGPEDTPEAILARIGSGKFSLTGGYWNSVSNEAKDLVSKMLHVDPHRRLTAGQVLRHPWVTHRDQLPKYTLNRQDAPHLVKVTHALTVPHSDTSDADSGCHGDDTSRHVSVPLAQSPFTAGINPLCKLDFTAVACR</sequence>
<proteinExistence type="inferred from homology"/>
<evidence type="ECO:0000256" key="9">
    <source>
        <dbReference type="ARBA" id="ARBA00022777"/>
    </source>
</evidence>
<evidence type="ECO:0000313" key="18">
    <source>
        <dbReference type="Ensembl" id="ENSMMOP00000020960.1"/>
    </source>
</evidence>
<keyword evidence="8 14" id="KW-0547">Nucleotide-binding</keyword>
<dbReference type="CDD" id="cd05582">
    <property type="entry name" value="STKc_RSK_N"/>
    <property type="match status" value="1"/>
</dbReference>
<dbReference type="Gene3D" id="3.30.200.20">
    <property type="entry name" value="Phosphorylase Kinase, domain 1"/>
    <property type="match status" value="2"/>
</dbReference>
<dbReference type="InterPro" id="IPR017441">
    <property type="entry name" value="Protein_kinase_ATP_BS"/>
</dbReference>
<evidence type="ECO:0000256" key="7">
    <source>
        <dbReference type="ARBA" id="ARBA00022737"/>
    </source>
</evidence>
<keyword evidence="6" id="KW-0808">Transferase</keyword>
<evidence type="ECO:0000256" key="5">
    <source>
        <dbReference type="ARBA" id="ARBA00022553"/>
    </source>
</evidence>
<dbReference type="InterPro" id="IPR011009">
    <property type="entry name" value="Kinase-like_dom_sf"/>
</dbReference>
<keyword evidence="5" id="KW-0597">Phosphoprotein</keyword>
<keyword evidence="19" id="KW-1185">Reference proteome</keyword>
<dbReference type="Pfam" id="PF00433">
    <property type="entry name" value="Pkinase_C"/>
    <property type="match status" value="1"/>
</dbReference>
<keyword evidence="4" id="KW-0723">Serine/threonine-protein kinase</keyword>
<dbReference type="PANTHER" id="PTHR24351">
    <property type="entry name" value="RIBOSOMAL PROTEIN S6 KINASE"/>
    <property type="match status" value="1"/>
</dbReference>
<dbReference type="PIRSF" id="PIRSF000606">
    <property type="entry name" value="Ribsml_S6_kin_2"/>
    <property type="match status" value="1"/>
</dbReference>
<feature type="binding site" evidence="14 15">
    <location>
        <position position="66"/>
    </location>
    <ligand>
        <name>ATP</name>
        <dbReference type="ChEBI" id="CHEBI:30616"/>
    </ligand>
</feature>
<evidence type="ECO:0000256" key="15">
    <source>
        <dbReference type="PROSITE-ProRule" id="PRU10141"/>
    </source>
</evidence>
<organism evidence="18 19">
    <name type="scientific">Mola mola</name>
    <name type="common">Ocean sunfish</name>
    <name type="synonym">Tetraodon mola</name>
    <dbReference type="NCBI Taxonomy" id="94237"/>
    <lineage>
        <taxon>Eukaryota</taxon>
        <taxon>Metazoa</taxon>
        <taxon>Chordata</taxon>
        <taxon>Craniata</taxon>
        <taxon>Vertebrata</taxon>
        <taxon>Euteleostomi</taxon>
        <taxon>Actinopterygii</taxon>
        <taxon>Neopterygii</taxon>
        <taxon>Teleostei</taxon>
        <taxon>Neoteleostei</taxon>
        <taxon>Acanthomorphata</taxon>
        <taxon>Eupercaria</taxon>
        <taxon>Tetraodontiformes</taxon>
        <taxon>Molidae</taxon>
        <taxon>Mola</taxon>
    </lineage>
</organism>
<feature type="active site" description="Proton acceptor" evidence="13">
    <location>
        <position position="470"/>
    </location>
</feature>
<dbReference type="SUPFAM" id="SSF56112">
    <property type="entry name" value="Protein kinase-like (PK-like)"/>
    <property type="match status" value="2"/>
</dbReference>
<dbReference type="Proteomes" id="UP000261620">
    <property type="component" value="Unplaced"/>
</dbReference>
<dbReference type="SMART" id="SM00133">
    <property type="entry name" value="S_TK_X"/>
    <property type="match status" value="1"/>
</dbReference>
<dbReference type="InterPro" id="IPR041906">
    <property type="entry name" value="RSK_N"/>
</dbReference>